<evidence type="ECO:0000256" key="3">
    <source>
        <dbReference type="ARBA" id="ARBA00023242"/>
    </source>
</evidence>
<keyword evidence="10" id="KW-1185">Reference proteome</keyword>
<feature type="region of interest" description="Disordered" evidence="5">
    <location>
        <begin position="135"/>
        <end position="232"/>
    </location>
</feature>
<dbReference type="PROSITE" id="PS50090">
    <property type="entry name" value="MYB_LIKE"/>
    <property type="match status" value="1"/>
</dbReference>
<evidence type="ECO:0000259" key="8">
    <source>
        <dbReference type="PROSITE" id="PS51294"/>
    </source>
</evidence>
<dbReference type="InterPro" id="IPR006447">
    <property type="entry name" value="Myb_dom_plants"/>
</dbReference>
<organism evidence="9 10">
    <name type="scientific">Chrysochromulina tobinii</name>
    <dbReference type="NCBI Taxonomy" id="1460289"/>
    <lineage>
        <taxon>Eukaryota</taxon>
        <taxon>Haptista</taxon>
        <taxon>Haptophyta</taxon>
        <taxon>Prymnesiophyceae</taxon>
        <taxon>Prymnesiales</taxon>
        <taxon>Chrysochromulinaceae</taxon>
        <taxon>Chrysochromulina</taxon>
    </lineage>
</organism>
<gene>
    <name evidence="9" type="ORF">Ctob_015346</name>
</gene>
<dbReference type="NCBIfam" id="TIGR01557">
    <property type="entry name" value="myb_SHAQKYF"/>
    <property type="match status" value="1"/>
</dbReference>
<dbReference type="OrthoDB" id="1378at2759"/>
<keyword evidence="3" id="KW-0539">Nucleus</keyword>
<dbReference type="InterPro" id="IPR001005">
    <property type="entry name" value="SANT/Myb"/>
</dbReference>
<dbReference type="Proteomes" id="UP000037460">
    <property type="component" value="Unassembled WGS sequence"/>
</dbReference>
<evidence type="ECO:0000256" key="4">
    <source>
        <dbReference type="SAM" id="Coils"/>
    </source>
</evidence>
<evidence type="ECO:0000256" key="1">
    <source>
        <dbReference type="ARBA" id="ARBA00023015"/>
    </source>
</evidence>
<dbReference type="InterPro" id="IPR017884">
    <property type="entry name" value="SANT_dom"/>
</dbReference>
<dbReference type="EMBL" id="JWZX01001161">
    <property type="protein sequence ID" value="KOO34604.1"/>
    <property type="molecule type" value="Genomic_DNA"/>
</dbReference>
<feature type="domain" description="SANT" evidence="7">
    <location>
        <begin position="86"/>
        <end position="133"/>
    </location>
</feature>
<reference evidence="10" key="1">
    <citation type="journal article" date="2015" name="PLoS Genet.">
        <title>Genome Sequence and Transcriptome Analyses of Chrysochromulina tobin: Metabolic Tools for Enhanced Algal Fitness in the Prominent Order Prymnesiales (Haptophyceae).</title>
        <authorList>
            <person name="Hovde B.T."/>
            <person name="Deodato C.R."/>
            <person name="Hunsperger H.M."/>
            <person name="Ryken S.A."/>
            <person name="Yost W."/>
            <person name="Jha R.K."/>
            <person name="Patterson J."/>
            <person name="Monnat R.J. Jr."/>
            <person name="Barlow S.B."/>
            <person name="Starkenburg S.R."/>
            <person name="Cattolico R.A."/>
        </authorList>
    </citation>
    <scope>NUCLEOTIDE SEQUENCE</scope>
    <source>
        <strain evidence="10">CCMP291</strain>
    </source>
</reference>
<dbReference type="InterPro" id="IPR009057">
    <property type="entry name" value="Homeodomain-like_sf"/>
</dbReference>
<evidence type="ECO:0000313" key="9">
    <source>
        <dbReference type="EMBL" id="KOO34604.1"/>
    </source>
</evidence>
<dbReference type="PANTHER" id="PTHR44042:SF67">
    <property type="entry name" value="MYB-LIKE PROTEIN I"/>
    <property type="match status" value="1"/>
</dbReference>
<protein>
    <submittedName>
        <fullName evidence="9">Myb domain-containing protein</fullName>
    </submittedName>
</protein>
<feature type="domain" description="Myb-like" evidence="6">
    <location>
        <begin position="78"/>
        <end position="129"/>
    </location>
</feature>
<feature type="compositionally biased region" description="Polar residues" evidence="5">
    <location>
        <begin position="170"/>
        <end position="187"/>
    </location>
</feature>
<dbReference type="PROSITE" id="PS51294">
    <property type="entry name" value="HTH_MYB"/>
    <property type="match status" value="1"/>
</dbReference>
<dbReference type="PANTHER" id="PTHR44042">
    <property type="entry name" value="DUPLICATED HOMEODOMAIN-LIKE SUPERFAMILY PROTEIN-RELATED"/>
    <property type="match status" value="1"/>
</dbReference>
<evidence type="ECO:0000259" key="6">
    <source>
        <dbReference type="PROSITE" id="PS50090"/>
    </source>
</evidence>
<proteinExistence type="predicted"/>
<dbReference type="SMART" id="SM00717">
    <property type="entry name" value="SANT"/>
    <property type="match status" value="1"/>
</dbReference>
<evidence type="ECO:0000256" key="2">
    <source>
        <dbReference type="ARBA" id="ARBA00023163"/>
    </source>
</evidence>
<dbReference type="PROSITE" id="PS51293">
    <property type="entry name" value="SANT"/>
    <property type="match status" value="1"/>
</dbReference>
<dbReference type="InterPro" id="IPR017930">
    <property type="entry name" value="Myb_dom"/>
</dbReference>
<feature type="domain" description="HTH myb-type" evidence="8">
    <location>
        <begin position="86"/>
        <end position="133"/>
    </location>
</feature>
<dbReference type="GO" id="GO:0003677">
    <property type="term" value="F:DNA binding"/>
    <property type="evidence" value="ECO:0007669"/>
    <property type="project" value="InterPro"/>
</dbReference>
<accession>A0A0M0K726</accession>
<evidence type="ECO:0000313" key="10">
    <source>
        <dbReference type="Proteomes" id="UP000037460"/>
    </source>
</evidence>
<dbReference type="Gene3D" id="1.10.10.60">
    <property type="entry name" value="Homeodomain-like"/>
    <property type="match status" value="1"/>
</dbReference>
<keyword evidence="2" id="KW-0804">Transcription</keyword>
<dbReference type="AlphaFoldDB" id="A0A0M0K726"/>
<keyword evidence="4" id="KW-0175">Coiled coil</keyword>
<dbReference type="SUPFAM" id="SSF46689">
    <property type="entry name" value="Homeodomain-like"/>
    <property type="match status" value="1"/>
</dbReference>
<evidence type="ECO:0000256" key="5">
    <source>
        <dbReference type="SAM" id="MobiDB-lite"/>
    </source>
</evidence>
<sequence>MHAGLGAGQMHDQACMSISLSAQAELELELSLRGSLLVQQQRRIVQLEDELQRAWSEIDRLRVKIQAAERDRQRVDEDSSKQPRYWTPDEHRLFMEAVQRFGWKDVKSIAQHVGTRTPTQVRTHAQKLFLRQQKESNGLMAPSKSGRSDGIPGGLGGLDPYSLAGAPGTAGSSSMGADQLQQLQEAGSQLEERGGSLDGDDGGSGCTLQLPDGTMASIASMSNPDADPNAPQ</sequence>
<feature type="coiled-coil region" evidence="4">
    <location>
        <begin position="37"/>
        <end position="78"/>
    </location>
</feature>
<keyword evidence="1" id="KW-0805">Transcription regulation</keyword>
<dbReference type="Pfam" id="PF00249">
    <property type="entry name" value="Myb_DNA-binding"/>
    <property type="match status" value="1"/>
</dbReference>
<name>A0A0M0K726_9EUKA</name>
<dbReference type="CDD" id="cd00167">
    <property type="entry name" value="SANT"/>
    <property type="match status" value="1"/>
</dbReference>
<evidence type="ECO:0000259" key="7">
    <source>
        <dbReference type="PROSITE" id="PS51293"/>
    </source>
</evidence>
<comment type="caution">
    <text evidence="9">The sequence shown here is derived from an EMBL/GenBank/DDBJ whole genome shotgun (WGS) entry which is preliminary data.</text>
</comment>